<evidence type="ECO:0000256" key="12">
    <source>
        <dbReference type="RuleBase" id="RU000363"/>
    </source>
</evidence>
<dbReference type="RefSeq" id="XP_046076521.1">
    <property type="nucleotide sequence ID" value="XM_046221990.1"/>
</dbReference>
<proteinExistence type="inferred from homology"/>
<dbReference type="InterPro" id="IPR002347">
    <property type="entry name" value="SDR_fam"/>
</dbReference>
<dbReference type="GO" id="GO:0052650">
    <property type="term" value="F:all-trans-retinol dehydrogenase (NADP+) activity"/>
    <property type="evidence" value="ECO:0007669"/>
    <property type="project" value="UniProtKB-ARBA"/>
</dbReference>
<dbReference type="PRINTS" id="PR00081">
    <property type="entry name" value="GDHRDH"/>
</dbReference>
<evidence type="ECO:0000256" key="4">
    <source>
        <dbReference type="ARBA" id="ARBA00022857"/>
    </source>
</evidence>
<gene>
    <name evidence="13" type="ORF">BGW36DRAFT_457757</name>
</gene>
<keyword evidence="3" id="KW-0812">Transmembrane</keyword>
<keyword evidence="6" id="KW-0560">Oxidoreductase</keyword>
<evidence type="ECO:0000256" key="6">
    <source>
        <dbReference type="ARBA" id="ARBA00023002"/>
    </source>
</evidence>
<dbReference type="PRINTS" id="PR00080">
    <property type="entry name" value="SDRFAMILY"/>
</dbReference>
<dbReference type="PANTHER" id="PTHR24322">
    <property type="entry name" value="PKSB"/>
    <property type="match status" value="1"/>
</dbReference>
<organism evidence="13 14">
    <name type="scientific">Talaromyces proteolyticus</name>
    <dbReference type="NCBI Taxonomy" id="1131652"/>
    <lineage>
        <taxon>Eukaryota</taxon>
        <taxon>Fungi</taxon>
        <taxon>Dikarya</taxon>
        <taxon>Ascomycota</taxon>
        <taxon>Pezizomycotina</taxon>
        <taxon>Eurotiomycetes</taxon>
        <taxon>Eurotiomycetidae</taxon>
        <taxon>Eurotiales</taxon>
        <taxon>Trichocomaceae</taxon>
        <taxon>Talaromyces</taxon>
        <taxon>Talaromyces sect. Bacilispori</taxon>
    </lineage>
</organism>
<comment type="subcellular location">
    <subcellularLocation>
        <location evidence="1">Membrane</location>
        <topology evidence="1">Multi-pass membrane protein</topology>
    </subcellularLocation>
</comment>
<evidence type="ECO:0000256" key="9">
    <source>
        <dbReference type="ARBA" id="ARBA00059620"/>
    </source>
</evidence>
<dbReference type="AlphaFoldDB" id="A0AAD4PZY2"/>
<dbReference type="GeneID" id="70252277"/>
<keyword evidence="4" id="KW-0521">NADP</keyword>
<evidence type="ECO:0000313" key="13">
    <source>
        <dbReference type="EMBL" id="KAH8703503.1"/>
    </source>
</evidence>
<evidence type="ECO:0000256" key="11">
    <source>
        <dbReference type="ARBA" id="ARBA00082544"/>
    </source>
</evidence>
<dbReference type="Proteomes" id="UP001201262">
    <property type="component" value="Unassembled WGS sequence"/>
</dbReference>
<dbReference type="EMBL" id="JAJTJA010000002">
    <property type="protein sequence ID" value="KAH8703503.1"/>
    <property type="molecule type" value="Genomic_DNA"/>
</dbReference>
<comment type="caution">
    <text evidence="13">The sequence shown here is derived from an EMBL/GenBank/DDBJ whole genome shotgun (WGS) entry which is preliminary data.</text>
</comment>
<sequence length="350" mass="38577">MDSAIKTLQQHAASIQEQIAPHITPLLEKLPPSVQNAITSTTTRNIIAFVVAWNVLKSFNGLLSSFVLNNWTSDKWDWPREVVLITGGCSGIGKYVVEKLARRGIKVVIVDIQEPQAKLPANVYFYKGDVTSTDSVKAVGAKIRKEHGDPTVLINNAGIGHEGPILDKPEGVIRKVFEVNTLSHWWTVKEFLPAMIKRNHGHIITIASAASFLGLGEMTDYSCSKASALSFHEGLTQEIRLWYKAKKVRTSIIHPIWVKTPLIKPITDSGVKFRQPILEVEEVGDVITKHILSGNSGQVIIPKSIRNAGLVRALPNWIQEIIRNIASADLKKIREAQDAALAAEQKSGKS</sequence>
<evidence type="ECO:0000256" key="1">
    <source>
        <dbReference type="ARBA" id="ARBA00004141"/>
    </source>
</evidence>
<keyword evidence="5" id="KW-1133">Transmembrane helix</keyword>
<dbReference type="InterPro" id="IPR036291">
    <property type="entry name" value="NAD(P)-bd_dom_sf"/>
</dbReference>
<evidence type="ECO:0000313" key="14">
    <source>
        <dbReference type="Proteomes" id="UP001201262"/>
    </source>
</evidence>
<dbReference type="Gene3D" id="3.40.50.720">
    <property type="entry name" value="NAD(P)-binding Rossmann-like Domain"/>
    <property type="match status" value="1"/>
</dbReference>
<reference evidence="13" key="1">
    <citation type="submission" date="2021-12" db="EMBL/GenBank/DDBJ databases">
        <title>Convergent genome expansion in fungi linked to evolution of root-endophyte symbiosis.</title>
        <authorList>
            <consortium name="DOE Joint Genome Institute"/>
            <person name="Ke Y.-H."/>
            <person name="Bonito G."/>
            <person name="Liao H.-L."/>
            <person name="Looney B."/>
            <person name="Rojas-Flechas A."/>
            <person name="Nash J."/>
            <person name="Hameed K."/>
            <person name="Schadt C."/>
            <person name="Martin F."/>
            <person name="Crous P.W."/>
            <person name="Miettinen O."/>
            <person name="Magnuson J.K."/>
            <person name="Labbe J."/>
            <person name="Jacobson D."/>
            <person name="Doktycz M.J."/>
            <person name="Veneault-Fourrey C."/>
            <person name="Kuo A."/>
            <person name="Mondo S."/>
            <person name="Calhoun S."/>
            <person name="Riley R."/>
            <person name="Ohm R."/>
            <person name="LaButti K."/>
            <person name="Andreopoulos B."/>
            <person name="Pangilinan J."/>
            <person name="Nolan M."/>
            <person name="Tritt A."/>
            <person name="Clum A."/>
            <person name="Lipzen A."/>
            <person name="Daum C."/>
            <person name="Barry K."/>
            <person name="Grigoriev I.V."/>
            <person name="Vilgalys R."/>
        </authorList>
    </citation>
    <scope>NUCLEOTIDE SEQUENCE</scope>
    <source>
        <strain evidence="13">PMI_201</strain>
    </source>
</reference>
<dbReference type="SUPFAM" id="SSF51735">
    <property type="entry name" value="NAD(P)-binding Rossmann-fold domains"/>
    <property type="match status" value="1"/>
</dbReference>
<evidence type="ECO:0000256" key="3">
    <source>
        <dbReference type="ARBA" id="ARBA00022692"/>
    </source>
</evidence>
<comment type="function">
    <text evidence="9">Catalyzes the reduction of all-trans-retinal to all-trans-retinol in the presence of NADPH.</text>
</comment>
<accession>A0AAD4PZY2</accession>
<protein>
    <recommendedName>
        <fullName evidence="10">Short-chain dehydrogenase/reductase 3</fullName>
    </recommendedName>
    <alternativeName>
        <fullName evidence="11">Retinal short-chain dehydrogenase/reductase 1</fullName>
    </alternativeName>
</protein>
<comment type="similarity">
    <text evidence="2 12">Belongs to the short-chain dehydrogenases/reductases (SDR) family.</text>
</comment>
<name>A0AAD4PZY2_9EURO</name>
<evidence type="ECO:0000256" key="10">
    <source>
        <dbReference type="ARBA" id="ARBA00068717"/>
    </source>
</evidence>
<keyword evidence="7" id="KW-0443">Lipid metabolism</keyword>
<evidence type="ECO:0000256" key="8">
    <source>
        <dbReference type="ARBA" id="ARBA00023136"/>
    </source>
</evidence>
<keyword evidence="14" id="KW-1185">Reference proteome</keyword>
<evidence type="ECO:0000256" key="5">
    <source>
        <dbReference type="ARBA" id="ARBA00022989"/>
    </source>
</evidence>
<keyword evidence="8" id="KW-0472">Membrane</keyword>
<evidence type="ECO:0000256" key="7">
    <source>
        <dbReference type="ARBA" id="ARBA00023098"/>
    </source>
</evidence>
<evidence type="ECO:0000256" key="2">
    <source>
        <dbReference type="ARBA" id="ARBA00006484"/>
    </source>
</evidence>
<dbReference type="GO" id="GO:0016020">
    <property type="term" value="C:membrane"/>
    <property type="evidence" value="ECO:0007669"/>
    <property type="project" value="UniProtKB-SubCell"/>
</dbReference>
<dbReference type="Pfam" id="PF00106">
    <property type="entry name" value="adh_short"/>
    <property type="match status" value="1"/>
</dbReference>
<dbReference type="FunFam" id="3.40.50.720:FF:000131">
    <property type="entry name" value="Short-chain dehydrogenase/reductase 3"/>
    <property type="match status" value="1"/>
</dbReference>
<dbReference type="PANTHER" id="PTHR24322:SF736">
    <property type="entry name" value="RETINOL DEHYDROGENASE 10"/>
    <property type="match status" value="1"/>
</dbReference>
<dbReference type="CDD" id="cd05339">
    <property type="entry name" value="17beta-HSDXI-like_SDR_c"/>
    <property type="match status" value="1"/>
</dbReference>